<dbReference type="SUPFAM" id="SSF52047">
    <property type="entry name" value="RNI-like"/>
    <property type="match status" value="1"/>
</dbReference>
<accession>A0A165UE67</accession>
<evidence type="ECO:0000313" key="2">
    <source>
        <dbReference type="Proteomes" id="UP000076761"/>
    </source>
</evidence>
<keyword evidence="2" id="KW-1185">Reference proteome</keyword>
<name>A0A165UE67_9AGAM</name>
<dbReference type="EMBL" id="KV425559">
    <property type="protein sequence ID" value="KZT28019.1"/>
    <property type="molecule type" value="Genomic_DNA"/>
</dbReference>
<dbReference type="InterPro" id="IPR032675">
    <property type="entry name" value="LRR_dom_sf"/>
</dbReference>
<dbReference type="OrthoDB" id="2841072at2759"/>
<dbReference type="AlphaFoldDB" id="A0A165UE67"/>
<dbReference type="Gene3D" id="3.80.10.10">
    <property type="entry name" value="Ribonuclease Inhibitor"/>
    <property type="match status" value="1"/>
</dbReference>
<protein>
    <recommendedName>
        <fullName evidence="3">F-box domain-containing protein</fullName>
    </recommendedName>
</protein>
<evidence type="ECO:0000313" key="1">
    <source>
        <dbReference type="EMBL" id="KZT28019.1"/>
    </source>
</evidence>
<dbReference type="STRING" id="1314782.A0A165UE67"/>
<gene>
    <name evidence="1" type="ORF">NEOLEDRAFT_1239786</name>
</gene>
<organism evidence="1 2">
    <name type="scientific">Neolentinus lepideus HHB14362 ss-1</name>
    <dbReference type="NCBI Taxonomy" id="1314782"/>
    <lineage>
        <taxon>Eukaryota</taxon>
        <taxon>Fungi</taxon>
        <taxon>Dikarya</taxon>
        <taxon>Basidiomycota</taxon>
        <taxon>Agaricomycotina</taxon>
        <taxon>Agaricomycetes</taxon>
        <taxon>Gloeophyllales</taxon>
        <taxon>Gloeophyllaceae</taxon>
        <taxon>Neolentinus</taxon>
    </lineage>
</organism>
<reference evidence="1 2" key="1">
    <citation type="journal article" date="2016" name="Mol. Biol. Evol.">
        <title>Comparative Genomics of Early-Diverging Mushroom-Forming Fungi Provides Insights into the Origins of Lignocellulose Decay Capabilities.</title>
        <authorList>
            <person name="Nagy L.G."/>
            <person name="Riley R."/>
            <person name="Tritt A."/>
            <person name="Adam C."/>
            <person name="Daum C."/>
            <person name="Floudas D."/>
            <person name="Sun H."/>
            <person name="Yadav J.S."/>
            <person name="Pangilinan J."/>
            <person name="Larsson K.H."/>
            <person name="Matsuura K."/>
            <person name="Barry K."/>
            <person name="Labutti K."/>
            <person name="Kuo R."/>
            <person name="Ohm R.A."/>
            <person name="Bhattacharya S.S."/>
            <person name="Shirouzu T."/>
            <person name="Yoshinaga Y."/>
            <person name="Martin F.M."/>
            <person name="Grigoriev I.V."/>
            <person name="Hibbett D.S."/>
        </authorList>
    </citation>
    <scope>NUCLEOTIDE SEQUENCE [LARGE SCALE GENOMIC DNA]</scope>
    <source>
        <strain evidence="1 2">HHB14362 ss-1</strain>
    </source>
</reference>
<sequence length="513" mass="58259">MQSTRSSMVAAVTSNRGKTYGLAQLLPLELNYEIVRILRHELYAVDGRIEMHPSLKTARRDLYALAQTCRSFCTPALDSLWEEMDSLVPLLSLLIPALQLDRLPDGSPPRVISYTIAKPITAESWLCFDQYRARILSLNSSEYVISPAIFEVLARSRPDTLPILPNIQKLVWENYSSAGSLGIFIAPSLKVLYIGRTMSLGYLERNRDLRALENVLQTLAVQAPSLLSMELNNQEMFGRSLQGLFQCQNLTNLVLRDPVSDGVMRSLSHMSQLKSISLRVRDLDLGDRSAWPTFPNLESITFNRSPLNCVVAVLQQLSTTRLAHLTLESDFGDRIGAPPRVFEELFSALVQSKQTLKTVRISDIFSFVDNLEFMRPLFQCHEIEEFDFRKLIASTEMDEAMEDLARAWPKIEKLQLCCRINPRSLVVFARECRNLRRLHVSHINMIDIPSMNSIAQVEPHGLQMLYTDYVGAVDLVGGTRFLERLFPSLAQKFYGNEPEAMELYPFLLQHAQS</sequence>
<dbReference type="InParanoid" id="A0A165UE67"/>
<dbReference type="Proteomes" id="UP000076761">
    <property type="component" value="Unassembled WGS sequence"/>
</dbReference>
<evidence type="ECO:0008006" key="3">
    <source>
        <dbReference type="Google" id="ProtNLM"/>
    </source>
</evidence>
<proteinExistence type="predicted"/>